<evidence type="ECO:0000313" key="1">
    <source>
        <dbReference type="EMBL" id="KAH7126416.1"/>
    </source>
</evidence>
<dbReference type="AlphaFoldDB" id="A0A9P9DXR6"/>
<dbReference type="Proteomes" id="UP000717696">
    <property type="component" value="Unassembled WGS sequence"/>
</dbReference>
<dbReference type="EMBL" id="JAGMUU010000023">
    <property type="protein sequence ID" value="KAH7126416.1"/>
    <property type="molecule type" value="Genomic_DNA"/>
</dbReference>
<accession>A0A9P9DXR6</accession>
<organism evidence="1 2">
    <name type="scientific">Dactylonectria estremocensis</name>
    <dbReference type="NCBI Taxonomy" id="1079267"/>
    <lineage>
        <taxon>Eukaryota</taxon>
        <taxon>Fungi</taxon>
        <taxon>Dikarya</taxon>
        <taxon>Ascomycota</taxon>
        <taxon>Pezizomycotina</taxon>
        <taxon>Sordariomycetes</taxon>
        <taxon>Hypocreomycetidae</taxon>
        <taxon>Hypocreales</taxon>
        <taxon>Nectriaceae</taxon>
        <taxon>Dactylonectria</taxon>
    </lineage>
</organism>
<evidence type="ECO:0000313" key="2">
    <source>
        <dbReference type="Proteomes" id="UP000717696"/>
    </source>
</evidence>
<reference evidence="1" key="1">
    <citation type="journal article" date="2021" name="Nat. Commun.">
        <title>Genetic determinants of endophytism in the Arabidopsis root mycobiome.</title>
        <authorList>
            <person name="Mesny F."/>
            <person name="Miyauchi S."/>
            <person name="Thiergart T."/>
            <person name="Pickel B."/>
            <person name="Atanasova L."/>
            <person name="Karlsson M."/>
            <person name="Huettel B."/>
            <person name="Barry K.W."/>
            <person name="Haridas S."/>
            <person name="Chen C."/>
            <person name="Bauer D."/>
            <person name="Andreopoulos W."/>
            <person name="Pangilinan J."/>
            <person name="LaButti K."/>
            <person name="Riley R."/>
            <person name="Lipzen A."/>
            <person name="Clum A."/>
            <person name="Drula E."/>
            <person name="Henrissat B."/>
            <person name="Kohler A."/>
            <person name="Grigoriev I.V."/>
            <person name="Martin F.M."/>
            <person name="Hacquard S."/>
        </authorList>
    </citation>
    <scope>NUCLEOTIDE SEQUENCE</scope>
    <source>
        <strain evidence="1">MPI-CAGE-AT-0021</strain>
    </source>
</reference>
<sequence length="235" mass="26144">MRSRETGRLIDCAGSDNQSVVESCNPRRIRSPSCTTVYNPPITTIGSYGLALASLSEHLLPCRLPLGHLLVTVFRKSHLVLCNRNPTQAVSTLVTWIEPSLPGSSNQDFPSDYHVCFRAESCRLGSHVAWFWKICLHLVSTENRARVRTRIPRRLDGRDPHKSSSWNLIKGSVIVIVPRTGILYPTAATRSTGSRPVKTRVCPACMLQGAQGGRNTWVRLPQSSHGPWRRSLRLG</sequence>
<comment type="caution">
    <text evidence="1">The sequence shown here is derived from an EMBL/GenBank/DDBJ whole genome shotgun (WGS) entry which is preliminary data.</text>
</comment>
<protein>
    <submittedName>
        <fullName evidence="1">Uncharacterized protein</fullName>
    </submittedName>
</protein>
<gene>
    <name evidence="1" type="ORF">B0J13DRAFT_530963</name>
</gene>
<keyword evidence="2" id="KW-1185">Reference proteome</keyword>
<name>A0A9P9DXR6_9HYPO</name>
<proteinExistence type="predicted"/>